<evidence type="ECO:0000256" key="4">
    <source>
        <dbReference type="ARBA" id="ARBA00022827"/>
    </source>
</evidence>
<comment type="similarity">
    <text evidence="2">Belongs to the FAD-binding monooxygenase family.</text>
</comment>
<protein>
    <recommendedName>
        <fullName evidence="7">Sterigmatocystin biosynthesis monooxygenase stcW</fullName>
    </recommendedName>
</protein>
<gene>
    <name evidence="5" type="ORF">APUU_60741A</name>
</gene>
<dbReference type="EMBL" id="AP024448">
    <property type="protein sequence ID" value="BCS27693.1"/>
    <property type="molecule type" value="Genomic_DNA"/>
</dbReference>
<keyword evidence="4" id="KW-0274">FAD</keyword>
<keyword evidence="3" id="KW-0285">Flavoprotein</keyword>
<dbReference type="Gene3D" id="3.50.50.60">
    <property type="entry name" value="FAD/NAD(P)-binding domain"/>
    <property type="match status" value="3"/>
</dbReference>
<dbReference type="InterPro" id="IPR051209">
    <property type="entry name" value="FAD-bind_Monooxygenase_sf"/>
</dbReference>
<dbReference type="GeneID" id="64977698"/>
<dbReference type="SUPFAM" id="SSF51905">
    <property type="entry name" value="FAD/NAD(P)-binding domain"/>
    <property type="match status" value="1"/>
</dbReference>
<dbReference type="Pfam" id="PF13450">
    <property type="entry name" value="NAD_binding_8"/>
    <property type="match status" value="1"/>
</dbReference>
<dbReference type="OrthoDB" id="74360at2759"/>
<comment type="cofactor">
    <cofactor evidence="1">
        <name>FAD</name>
        <dbReference type="ChEBI" id="CHEBI:57692"/>
    </cofactor>
</comment>
<organism evidence="5 6">
    <name type="scientific">Aspergillus puulaauensis</name>
    <dbReference type="NCBI Taxonomy" id="1220207"/>
    <lineage>
        <taxon>Eukaryota</taxon>
        <taxon>Fungi</taxon>
        <taxon>Dikarya</taxon>
        <taxon>Ascomycota</taxon>
        <taxon>Pezizomycotina</taxon>
        <taxon>Eurotiomycetes</taxon>
        <taxon>Eurotiomycetidae</taxon>
        <taxon>Eurotiales</taxon>
        <taxon>Aspergillaceae</taxon>
        <taxon>Aspergillus</taxon>
    </lineage>
</organism>
<evidence type="ECO:0000313" key="6">
    <source>
        <dbReference type="Proteomes" id="UP000654913"/>
    </source>
</evidence>
<reference evidence="5" key="2">
    <citation type="submission" date="2021-02" db="EMBL/GenBank/DDBJ databases">
        <title>Aspergillus puulaauensis MK2 genome sequence.</title>
        <authorList>
            <person name="Futagami T."/>
            <person name="Mori K."/>
            <person name="Kadooka C."/>
            <person name="Tanaka T."/>
        </authorList>
    </citation>
    <scope>NUCLEOTIDE SEQUENCE</scope>
    <source>
        <strain evidence="5">MK2</strain>
    </source>
</reference>
<dbReference type="InterPro" id="IPR036188">
    <property type="entry name" value="FAD/NAD-bd_sf"/>
</dbReference>
<dbReference type="AlphaFoldDB" id="A0A7R7XVH3"/>
<evidence type="ECO:0000256" key="3">
    <source>
        <dbReference type="ARBA" id="ARBA00022630"/>
    </source>
</evidence>
<accession>A0A7R7XVH3</accession>
<evidence type="ECO:0008006" key="7">
    <source>
        <dbReference type="Google" id="ProtNLM"/>
    </source>
</evidence>
<dbReference type="PANTHER" id="PTHR42877:SF12">
    <property type="entry name" value="MONOOXYGENASE"/>
    <property type="match status" value="1"/>
</dbReference>
<dbReference type="Proteomes" id="UP000654913">
    <property type="component" value="Chromosome 6"/>
</dbReference>
<sequence>MSEQARVEALKAFKQILPSSVSPGEATEAYNGVDNIAYNISRLPLGAPRALKVICIGAGFSGLAFAREVERGHLPNVSLTVYEKNASVGGTWYENRYPGCACDIPVHNYQYSWAPCPYFKSYYATGKDIHTYIEAVADQHRLRQYVKVSHKVIGAKWIEERQKWQVNCVATDGRELMVSNRVNQDGEAGEPFIEECDVLINAGGCFNDWKWPTIPRRETFKGQMLHSAAWPQDATLKGKTVALIGNGSTGVQILPNILDDVERVYVYIRSKTWVTPSFAQKFAGPNGANVYFTDEQKEHWARNPDEYLQYRKNVEQELNSRFRLYLKHSDAQKEALQYSISQMTEKLSAKPQIAERLIPEFAVGCRRTTPGNGYLEALCSPKVEIIWGGIESFTESGLLAANGEQRDVDTIICATGFNMSFSPRFPVIGRNNINLQEKWDDNPECYLSVSAADMPNYFMYLGPGSPLGHGSVVSSLERVTEYIAKFVRKLQTENYSSVVPKPHIPRAYQRHALAWLDKTAWNSNCASTYKNGRPDGPLISLHPGSRLHYFRLLSGPRWEDFDWSSLCHDEDLTFAWLGNGFSVEECKENSEEDLTWFLPRVEADEIIKATF</sequence>
<dbReference type="RefSeq" id="XP_041559887.1">
    <property type="nucleotide sequence ID" value="XM_041694015.1"/>
</dbReference>
<reference evidence="5" key="1">
    <citation type="submission" date="2021-01" db="EMBL/GenBank/DDBJ databases">
        <authorList>
            <consortium name="Aspergillus puulaauensis MK2 genome sequencing consortium"/>
            <person name="Kazuki M."/>
            <person name="Futagami T."/>
        </authorList>
    </citation>
    <scope>NUCLEOTIDE SEQUENCE</scope>
    <source>
        <strain evidence="5">MK2</strain>
    </source>
</reference>
<proteinExistence type="inferred from homology"/>
<dbReference type="KEGG" id="apuu:APUU_60741A"/>
<evidence type="ECO:0000256" key="1">
    <source>
        <dbReference type="ARBA" id="ARBA00001974"/>
    </source>
</evidence>
<name>A0A7R7XVH3_9EURO</name>
<evidence type="ECO:0000256" key="2">
    <source>
        <dbReference type="ARBA" id="ARBA00010139"/>
    </source>
</evidence>
<dbReference type="PANTHER" id="PTHR42877">
    <property type="entry name" value="L-ORNITHINE N(5)-MONOOXYGENASE-RELATED"/>
    <property type="match status" value="1"/>
</dbReference>
<evidence type="ECO:0000313" key="5">
    <source>
        <dbReference type="EMBL" id="BCS27693.1"/>
    </source>
</evidence>
<keyword evidence="6" id="KW-1185">Reference proteome</keyword>